<evidence type="ECO:0000313" key="3">
    <source>
        <dbReference type="EnsemblFungi" id="PTTG_26588-t43_1-p1"/>
    </source>
</evidence>
<dbReference type="EMBL" id="ADAS02000026">
    <property type="protein sequence ID" value="OAV95785.1"/>
    <property type="molecule type" value="Genomic_DNA"/>
</dbReference>
<name>A0A180GSR9_PUCT1</name>
<feature type="signal peptide" evidence="1">
    <location>
        <begin position="1"/>
        <end position="18"/>
    </location>
</feature>
<gene>
    <name evidence="2" type="ORF">PTTG_26588</name>
</gene>
<evidence type="ECO:0008006" key="5">
    <source>
        <dbReference type="Google" id="ProtNLM"/>
    </source>
</evidence>
<accession>A0A180GSR9</accession>
<reference evidence="3 4" key="3">
    <citation type="journal article" date="2017" name="G3 (Bethesda)">
        <title>Comparative analysis highlights variable genome content of wheat rusts and divergence of the mating loci.</title>
        <authorList>
            <person name="Cuomo C.A."/>
            <person name="Bakkeren G."/>
            <person name="Khalil H.B."/>
            <person name="Panwar V."/>
            <person name="Joly D."/>
            <person name="Linning R."/>
            <person name="Sakthikumar S."/>
            <person name="Song X."/>
            <person name="Adiconis X."/>
            <person name="Fan L."/>
            <person name="Goldberg J.M."/>
            <person name="Levin J.Z."/>
            <person name="Young S."/>
            <person name="Zeng Q."/>
            <person name="Anikster Y."/>
            <person name="Bruce M."/>
            <person name="Wang M."/>
            <person name="Yin C."/>
            <person name="McCallum B."/>
            <person name="Szabo L.J."/>
            <person name="Hulbert S."/>
            <person name="Chen X."/>
            <person name="Fellers J.P."/>
        </authorList>
    </citation>
    <scope>NUCLEOTIDE SEQUENCE</scope>
    <source>
        <strain evidence="3">isolate 1-1 / race 1 (BBBD)</strain>
        <strain evidence="4">Isolate 1-1 / race 1 (BBBD)</strain>
    </source>
</reference>
<keyword evidence="1" id="KW-0732">Signal</keyword>
<organism evidence="2">
    <name type="scientific">Puccinia triticina (isolate 1-1 / race 1 (BBBD))</name>
    <name type="common">Brown leaf rust fungus</name>
    <dbReference type="NCBI Taxonomy" id="630390"/>
    <lineage>
        <taxon>Eukaryota</taxon>
        <taxon>Fungi</taxon>
        <taxon>Dikarya</taxon>
        <taxon>Basidiomycota</taxon>
        <taxon>Pucciniomycotina</taxon>
        <taxon>Pucciniomycetes</taxon>
        <taxon>Pucciniales</taxon>
        <taxon>Pucciniaceae</taxon>
        <taxon>Puccinia</taxon>
    </lineage>
</organism>
<dbReference type="VEuPathDB" id="FungiDB:PTTG_26588"/>
<feature type="chain" id="PRO_5008110245" description="Secreted protein" evidence="1">
    <location>
        <begin position="19"/>
        <end position="202"/>
    </location>
</feature>
<keyword evidence="4" id="KW-1185">Reference proteome</keyword>
<dbReference type="AlphaFoldDB" id="A0A180GSR9"/>
<reference evidence="2" key="2">
    <citation type="submission" date="2016-05" db="EMBL/GenBank/DDBJ databases">
        <title>Comparative analysis highlights variable genome content of wheat rusts and divergence of the mating loci.</title>
        <authorList>
            <person name="Cuomo C.A."/>
            <person name="Bakkeren G."/>
            <person name="Szabo L."/>
            <person name="Khalil H."/>
            <person name="Joly D."/>
            <person name="Goldberg J."/>
            <person name="Young S."/>
            <person name="Zeng Q."/>
            <person name="Fellers J."/>
        </authorList>
    </citation>
    <scope>NUCLEOTIDE SEQUENCE [LARGE SCALE GENOMIC DNA]</scope>
    <source>
        <strain evidence="2">1-1 BBBD Race 1</strain>
    </source>
</reference>
<dbReference type="EnsemblFungi" id="PTTG_26588-t43_1">
    <property type="protein sequence ID" value="PTTG_26588-t43_1-p1"/>
    <property type="gene ID" value="PTTG_26588"/>
</dbReference>
<proteinExistence type="predicted"/>
<evidence type="ECO:0000313" key="2">
    <source>
        <dbReference type="EMBL" id="OAV95785.1"/>
    </source>
</evidence>
<dbReference type="Proteomes" id="UP000005240">
    <property type="component" value="Unassembled WGS sequence"/>
</dbReference>
<evidence type="ECO:0000256" key="1">
    <source>
        <dbReference type="SAM" id="SignalP"/>
    </source>
</evidence>
<reference evidence="2" key="1">
    <citation type="submission" date="2009-11" db="EMBL/GenBank/DDBJ databases">
        <authorList>
            <consortium name="The Broad Institute Genome Sequencing Platform"/>
            <person name="Ward D."/>
            <person name="Feldgarden M."/>
            <person name="Earl A."/>
            <person name="Young S.K."/>
            <person name="Zeng Q."/>
            <person name="Koehrsen M."/>
            <person name="Alvarado L."/>
            <person name="Berlin A."/>
            <person name="Bochicchio J."/>
            <person name="Borenstein D."/>
            <person name="Chapman S.B."/>
            <person name="Chen Z."/>
            <person name="Engels R."/>
            <person name="Freedman E."/>
            <person name="Gellesch M."/>
            <person name="Goldberg J."/>
            <person name="Griggs A."/>
            <person name="Gujja S."/>
            <person name="Heilman E."/>
            <person name="Heiman D."/>
            <person name="Hepburn T."/>
            <person name="Howarth C."/>
            <person name="Jen D."/>
            <person name="Larson L."/>
            <person name="Lewis B."/>
            <person name="Mehta T."/>
            <person name="Park D."/>
            <person name="Pearson M."/>
            <person name="Roberts A."/>
            <person name="Saif S."/>
            <person name="Shea T."/>
            <person name="Shenoy N."/>
            <person name="Sisk P."/>
            <person name="Stolte C."/>
            <person name="Sykes S."/>
            <person name="Thomson T."/>
            <person name="Walk T."/>
            <person name="White J."/>
            <person name="Yandava C."/>
            <person name="Izard J."/>
            <person name="Baranova O.V."/>
            <person name="Blanton J.M."/>
            <person name="Tanner A.C."/>
            <person name="Dewhirst F.E."/>
            <person name="Haas B."/>
            <person name="Nusbaum C."/>
            <person name="Birren B."/>
        </authorList>
    </citation>
    <scope>NUCLEOTIDE SEQUENCE [LARGE SCALE GENOMIC DNA]</scope>
    <source>
        <strain evidence="2">1-1 BBBD Race 1</strain>
    </source>
</reference>
<reference evidence="3" key="4">
    <citation type="submission" date="2025-05" db="UniProtKB">
        <authorList>
            <consortium name="EnsemblFungi"/>
        </authorList>
    </citation>
    <scope>IDENTIFICATION</scope>
    <source>
        <strain evidence="3">isolate 1-1 / race 1 (BBBD)</strain>
    </source>
</reference>
<protein>
    <recommendedName>
        <fullName evidence="5">Secreted protein</fullName>
    </recommendedName>
</protein>
<sequence length="202" mass="22613">MFTAGSIWKLFVVSAVIALVGLRAVELAEVQQRGLSRRAPTPKARVQVKGSITCGDSWTTTLQLKLGPPNEEKVTPKGAGQEVSCRGYDSLGYECDWPTCYVSKDNVNHVHLLTFTKCIRYRNDGETGPPTTKVDFMHPIQFWARNLAGYLVAIGQDSGPHRKDDIIRRYKCLWSSSSDPNNQRPVCHNCTRKAFKEPKPPH</sequence>
<evidence type="ECO:0000313" key="4">
    <source>
        <dbReference type="Proteomes" id="UP000005240"/>
    </source>
</evidence>